<dbReference type="SUPFAM" id="SSF50685">
    <property type="entry name" value="Barwin-like endoglucanases"/>
    <property type="match status" value="1"/>
</dbReference>
<sequence>MAKYAAIVVLLLFLFSCNYVTYEQFNQLENRVFTMENVVEKHEKQIEELEKNYISLSKSLKRDIERLDKELKNINLKNKVDYLEDFTHKLAFQISSMENQLNKVTADLTSYNIRGIIYRINEVEGLVQKLDLNSVNALLNDAIEKYNNGYAEIYNLADKVRKLELEIQALSETLSEIDNVKSKNDEKSIPAIQIINQVEKINKLESVVNDLILKVDKISSKEGLEKELALVKQISSEISFLRKNFSREDIIDILKLRQGYISYIVRSGDSLYSISKRFNLGNRGVEKLISFNAIVNPRKIIPGQVIKIPVDDFKKFLRIPIDVDPGNILSYFGESRDGITNLGIDIDAAGSEVYPILVGRVTIKGEDVLYIDHGNGILGIYKGIETNLEENDWVDINKPLGKVKKIFHFELWVDGEPKDPLKLLFEYKGRFMVTFYTPWDDGKIPLHPTFRLTRSGKVAREWITAAIDPTLIPLGSYIYIPQLKKLLVAEDTGSLIQGKRIDIYIEDVNIARKNSVKDFDVFILKNGGI</sequence>
<dbReference type="InterPro" id="IPR036908">
    <property type="entry name" value="RlpA-like_sf"/>
</dbReference>
<proteinExistence type="predicted"/>
<dbReference type="CDD" id="cd00118">
    <property type="entry name" value="LysM"/>
    <property type="match status" value="1"/>
</dbReference>
<feature type="domain" description="LysM" evidence="2">
    <location>
        <begin position="261"/>
        <end position="308"/>
    </location>
</feature>
<reference evidence="3 4" key="1">
    <citation type="submission" date="2015-06" db="EMBL/GenBank/DDBJ databases">
        <title>Genome sequencing of Thermotogales isolates from hydrothermal vents.</title>
        <authorList>
            <person name="Haverkamp T.H."/>
            <person name="Kublanov I.V."/>
            <person name="Nesbo C.L."/>
        </authorList>
    </citation>
    <scope>NUCLEOTIDE SEQUENCE [LARGE SCALE GENOMIC DNA]</scope>
    <source>
        <strain evidence="4">ik275mar</strain>
    </source>
</reference>
<accession>A0ABX3IHP3</accession>
<organism evidence="3 4">
    <name type="scientific">Thermosipho affectus</name>
    <dbReference type="NCBI Taxonomy" id="660294"/>
    <lineage>
        <taxon>Bacteria</taxon>
        <taxon>Thermotogati</taxon>
        <taxon>Thermotogota</taxon>
        <taxon>Thermotogae</taxon>
        <taxon>Thermotogales</taxon>
        <taxon>Fervidobacteriaceae</taxon>
        <taxon>Thermosipho</taxon>
    </lineage>
</organism>
<evidence type="ECO:0000313" key="3">
    <source>
        <dbReference type="EMBL" id="ONN26843.1"/>
    </source>
</evidence>
<dbReference type="SUPFAM" id="SSF54106">
    <property type="entry name" value="LysM domain"/>
    <property type="match status" value="1"/>
</dbReference>
<keyword evidence="4" id="KW-1185">Reference proteome</keyword>
<dbReference type="PROSITE" id="PS51782">
    <property type="entry name" value="LYSM"/>
    <property type="match status" value="1"/>
</dbReference>
<dbReference type="InterPro" id="IPR010611">
    <property type="entry name" value="3D_dom"/>
</dbReference>
<protein>
    <submittedName>
        <fullName evidence="3">Peptidoglycan-binding protein</fullName>
    </submittedName>
</protein>
<gene>
    <name evidence="3" type="ORF">XJ44_08240</name>
</gene>
<feature type="coiled-coil region" evidence="1">
    <location>
        <begin position="153"/>
        <end position="180"/>
    </location>
</feature>
<dbReference type="Gene3D" id="2.70.70.10">
    <property type="entry name" value="Glucose Permease (Domain IIA)"/>
    <property type="match status" value="1"/>
</dbReference>
<evidence type="ECO:0000313" key="4">
    <source>
        <dbReference type="Proteomes" id="UP000242616"/>
    </source>
</evidence>
<dbReference type="SUPFAM" id="SSF51261">
    <property type="entry name" value="Duplicated hybrid motif"/>
    <property type="match status" value="1"/>
</dbReference>
<evidence type="ECO:0000256" key="1">
    <source>
        <dbReference type="SAM" id="Coils"/>
    </source>
</evidence>
<dbReference type="CDD" id="cd14486">
    <property type="entry name" value="3D_domain"/>
    <property type="match status" value="1"/>
</dbReference>
<dbReference type="InterPro" id="IPR036779">
    <property type="entry name" value="LysM_dom_sf"/>
</dbReference>
<keyword evidence="1" id="KW-0175">Coiled coil</keyword>
<dbReference type="InterPro" id="IPR018392">
    <property type="entry name" value="LysM"/>
</dbReference>
<dbReference type="EMBL" id="LBFC01000022">
    <property type="protein sequence ID" value="ONN26843.1"/>
    <property type="molecule type" value="Genomic_DNA"/>
</dbReference>
<dbReference type="InterPro" id="IPR011055">
    <property type="entry name" value="Dup_hybrid_motif"/>
</dbReference>
<dbReference type="Gene3D" id="2.40.40.10">
    <property type="entry name" value="RlpA-like domain"/>
    <property type="match status" value="1"/>
</dbReference>
<dbReference type="RefSeq" id="WP_077198688.1">
    <property type="nucleotide sequence ID" value="NZ_LBFC01000022.1"/>
</dbReference>
<dbReference type="PROSITE" id="PS51257">
    <property type="entry name" value="PROKAR_LIPOPROTEIN"/>
    <property type="match status" value="1"/>
</dbReference>
<dbReference type="SMART" id="SM00257">
    <property type="entry name" value="LysM"/>
    <property type="match status" value="1"/>
</dbReference>
<dbReference type="Pfam" id="PF01476">
    <property type="entry name" value="LysM"/>
    <property type="match status" value="1"/>
</dbReference>
<comment type="caution">
    <text evidence="3">The sequence shown here is derived from an EMBL/GenBank/DDBJ whole genome shotgun (WGS) entry which is preliminary data.</text>
</comment>
<dbReference type="Gene3D" id="3.10.350.10">
    <property type="entry name" value="LysM domain"/>
    <property type="match status" value="1"/>
</dbReference>
<name>A0ABX3IHP3_9BACT</name>
<feature type="coiled-coil region" evidence="1">
    <location>
        <begin position="25"/>
        <end position="114"/>
    </location>
</feature>
<evidence type="ECO:0000259" key="2">
    <source>
        <dbReference type="PROSITE" id="PS51782"/>
    </source>
</evidence>
<dbReference type="Proteomes" id="UP000242616">
    <property type="component" value="Unassembled WGS sequence"/>
</dbReference>
<dbReference type="Pfam" id="PF06725">
    <property type="entry name" value="3D"/>
    <property type="match status" value="1"/>
</dbReference>